<organism evidence="1">
    <name type="scientific">Salmonella muenchen</name>
    <dbReference type="NCBI Taxonomy" id="596"/>
    <lineage>
        <taxon>Bacteria</taxon>
        <taxon>Pseudomonadati</taxon>
        <taxon>Pseudomonadota</taxon>
        <taxon>Gammaproteobacteria</taxon>
        <taxon>Enterobacterales</taxon>
        <taxon>Enterobacteriaceae</taxon>
        <taxon>Salmonella</taxon>
    </lineage>
</organism>
<accession>A0A5U8XJL7</accession>
<evidence type="ECO:0000313" key="1">
    <source>
        <dbReference type="EMBL" id="EBS0563162.1"/>
    </source>
</evidence>
<protein>
    <submittedName>
        <fullName evidence="1">Uncharacterized protein</fullName>
    </submittedName>
</protein>
<dbReference type="EMBL" id="AAGUDP010000006">
    <property type="protein sequence ID" value="EBS0563162.1"/>
    <property type="molecule type" value="Genomic_DNA"/>
</dbReference>
<comment type="caution">
    <text evidence="1">The sequence shown here is derived from an EMBL/GenBank/DDBJ whole genome shotgun (WGS) entry which is preliminary data.</text>
</comment>
<dbReference type="AlphaFoldDB" id="A0A5U8XJL7"/>
<proteinExistence type="predicted"/>
<sequence length="210" mass="23783">MHPKTETVNGFISSLSMDCLQEPVLRVHVADVSHPEQGTMVQLTFPEFRALGVTPAVGDKVTVSTFTDGLGMHDPLRTLYISEPTNSGYGASAQIYIWLAALELSLRRKLAESAYLNIQNRETEKWTALLGQLIDWQLDKGFVSSFSRLEPGDLCWYDQLYFAEKTEVGHHAWDRHGETYRLEHAKVENTGIYFPHRGAPKGFYPLLVKR</sequence>
<name>A0A5U8XJL7_SALMU</name>
<reference evidence="1" key="1">
    <citation type="submission" date="2018-07" db="EMBL/GenBank/DDBJ databases">
        <authorList>
            <person name="Ashton P.M."/>
            <person name="Dallman T."/>
            <person name="Nair S."/>
            <person name="De Pinna E."/>
            <person name="Peters T."/>
            <person name="Grant K."/>
        </authorList>
    </citation>
    <scope>NUCLEOTIDE SEQUENCE</scope>
    <source>
        <strain evidence="1">142535</strain>
    </source>
</reference>
<gene>
    <name evidence="1" type="ORF">DTU56_08545</name>
</gene>